<sequence length="171" mass="18599">MVTTPSDIPEIPGSKANFKGVDLTTTLHISSLRSVPDSQSDNSLLDALSSEEFNILKDLAKDCAMFISLAGPGKGARFLLNSDCIAIGRESSSEIFLDDVTVSRKHCQVLRSRIGSVTTFEIEDLKSLNGTYVNAISKVKTSLNHGDEVQVGKYRLTFFSPVSGQRTNEIQ</sequence>
<evidence type="ECO:0000259" key="1">
    <source>
        <dbReference type="PROSITE" id="PS50006"/>
    </source>
</evidence>
<dbReference type="InterPro" id="IPR050923">
    <property type="entry name" value="Cell_Proc_Reg/RNA_Proc"/>
</dbReference>
<reference evidence="2" key="1">
    <citation type="submission" date="2020-05" db="EMBL/GenBank/DDBJ databases">
        <authorList>
            <person name="Chiriac C."/>
            <person name="Salcher M."/>
            <person name="Ghai R."/>
            <person name="Kavagutti S V."/>
        </authorList>
    </citation>
    <scope>NUCLEOTIDE SEQUENCE</scope>
</reference>
<protein>
    <submittedName>
        <fullName evidence="2">Unannotated protein</fullName>
    </submittedName>
</protein>
<proteinExistence type="predicted"/>
<dbReference type="Pfam" id="PF00498">
    <property type="entry name" value="FHA"/>
    <property type="match status" value="1"/>
</dbReference>
<name>A0A6J6TA94_9ZZZZ</name>
<gene>
    <name evidence="2" type="ORF">UFOPK2844_00020</name>
</gene>
<organism evidence="2">
    <name type="scientific">freshwater metagenome</name>
    <dbReference type="NCBI Taxonomy" id="449393"/>
    <lineage>
        <taxon>unclassified sequences</taxon>
        <taxon>metagenomes</taxon>
        <taxon>ecological metagenomes</taxon>
    </lineage>
</organism>
<accession>A0A6J6TA94</accession>
<dbReference type="Gene3D" id="2.60.200.20">
    <property type="match status" value="1"/>
</dbReference>
<dbReference type="EMBL" id="CAEZZG010000001">
    <property type="protein sequence ID" value="CAB4744371.1"/>
    <property type="molecule type" value="Genomic_DNA"/>
</dbReference>
<dbReference type="AlphaFoldDB" id="A0A6J6TA94"/>
<dbReference type="InterPro" id="IPR008984">
    <property type="entry name" value="SMAD_FHA_dom_sf"/>
</dbReference>
<dbReference type="SUPFAM" id="SSF49879">
    <property type="entry name" value="SMAD/FHA domain"/>
    <property type="match status" value="1"/>
</dbReference>
<dbReference type="SMART" id="SM00240">
    <property type="entry name" value="FHA"/>
    <property type="match status" value="1"/>
</dbReference>
<feature type="domain" description="FHA" evidence="1">
    <location>
        <begin position="85"/>
        <end position="138"/>
    </location>
</feature>
<dbReference type="PROSITE" id="PS50006">
    <property type="entry name" value="FHA_DOMAIN"/>
    <property type="match status" value="1"/>
</dbReference>
<dbReference type="InterPro" id="IPR000253">
    <property type="entry name" value="FHA_dom"/>
</dbReference>
<evidence type="ECO:0000313" key="2">
    <source>
        <dbReference type="EMBL" id="CAB4744371.1"/>
    </source>
</evidence>
<dbReference type="PANTHER" id="PTHR23308">
    <property type="entry name" value="NUCLEAR INHIBITOR OF PROTEIN PHOSPHATASE-1"/>
    <property type="match status" value="1"/>
</dbReference>